<dbReference type="EMBL" id="AEPU01000001">
    <property type="protein sequence ID" value="EFU72739.1"/>
    <property type="molecule type" value="Genomic_DNA"/>
</dbReference>
<dbReference type="Proteomes" id="UP000005813">
    <property type="component" value="Unassembled WGS sequence"/>
</dbReference>
<accession>A0A828QZV9</accession>
<protein>
    <submittedName>
        <fullName evidence="1">Uncharacterized protein</fullName>
    </submittedName>
</protein>
<dbReference type="AlphaFoldDB" id="A0A828QZV9"/>
<evidence type="ECO:0000313" key="1">
    <source>
        <dbReference type="EMBL" id="EFU72739.1"/>
    </source>
</evidence>
<gene>
    <name evidence="1" type="ORF">HMPREF9400_0006</name>
</gene>
<name>A0A828QZV9_CAMUP</name>
<proteinExistence type="predicted"/>
<comment type="caution">
    <text evidence="1">The sequence shown here is derived from an EMBL/GenBank/DDBJ whole genome shotgun (WGS) entry which is preliminary data.</text>
</comment>
<evidence type="ECO:0000313" key="2">
    <source>
        <dbReference type="Proteomes" id="UP000005813"/>
    </source>
</evidence>
<reference evidence="1 2" key="1">
    <citation type="submission" date="2010-12" db="EMBL/GenBank/DDBJ databases">
        <authorList>
            <person name="Muzny D."/>
            <person name="Qin X."/>
            <person name="Buhay C."/>
            <person name="Dugan-Rocha S."/>
            <person name="Ding Y."/>
            <person name="Chen G."/>
            <person name="Hawes A."/>
            <person name="Holder M."/>
            <person name="Jhangiani S."/>
            <person name="Johnson A."/>
            <person name="Khan Z."/>
            <person name="Li Z."/>
            <person name="Liu W."/>
            <person name="Liu X."/>
            <person name="Perez L."/>
            <person name="Shen H."/>
            <person name="Wang Q."/>
            <person name="Watt J."/>
            <person name="Xi L."/>
            <person name="Xin Y."/>
            <person name="Zhou J."/>
            <person name="Deng J."/>
            <person name="Jiang H."/>
            <person name="Liu Y."/>
            <person name="Qu J."/>
            <person name="Song X.-Z."/>
            <person name="Zhang L."/>
            <person name="Villasana D."/>
            <person name="Johnson A."/>
            <person name="Liu J."/>
            <person name="Liyanage D."/>
            <person name="Lorensuhewa L."/>
            <person name="Robinson T."/>
            <person name="Song A."/>
            <person name="Song B.-B."/>
            <person name="Dinh H."/>
            <person name="Thornton R."/>
            <person name="Coyle M."/>
            <person name="Francisco L."/>
            <person name="Jackson L."/>
            <person name="Javaid M."/>
            <person name="Korchina V."/>
            <person name="Kovar C."/>
            <person name="Mata R."/>
            <person name="Mathew T."/>
            <person name="Ngo R."/>
            <person name="Nguyen L."/>
            <person name="Nguyen N."/>
            <person name="Okwuonu G."/>
            <person name="Ongeri F."/>
            <person name="Pham C."/>
            <person name="Simmons D."/>
            <person name="Wilczek-Boney K."/>
            <person name="Hale W."/>
            <person name="Jakkamsetti A."/>
            <person name="Pham P."/>
            <person name="Ruth R."/>
            <person name="San Lucas F."/>
            <person name="Warren J."/>
            <person name="Zhang J."/>
            <person name="Zhao Z."/>
            <person name="Zhou C."/>
            <person name="Zhu D."/>
            <person name="Lee S."/>
            <person name="Bess C."/>
            <person name="Blankenburg K."/>
            <person name="Forbes L."/>
            <person name="Fu Q."/>
            <person name="Gubbala S."/>
            <person name="Hirani K."/>
            <person name="Jayaseelan J.C."/>
            <person name="Lara F."/>
            <person name="Munidasa M."/>
            <person name="Palculict T."/>
            <person name="Patil S."/>
            <person name="Pu L.-L."/>
            <person name="Saada N."/>
            <person name="Tang L."/>
            <person name="Weissenberger G."/>
            <person name="Zhu Y."/>
            <person name="Hemphill L."/>
            <person name="Shang Y."/>
            <person name="Youmans B."/>
            <person name="Ayvaz T."/>
            <person name="Ross M."/>
            <person name="Santibanez J."/>
            <person name="Aqrawi P."/>
            <person name="Gross S."/>
            <person name="Joshi V."/>
            <person name="Fowler G."/>
            <person name="Nazareth L."/>
            <person name="Reid J."/>
            <person name="Worley K."/>
            <person name="Petrosino J."/>
            <person name="Highlander S."/>
            <person name="Gibbs R."/>
        </authorList>
    </citation>
    <scope>NUCLEOTIDE SEQUENCE [LARGE SCALE GENOMIC DNA]</scope>
    <source>
        <strain evidence="1 2">JV21</strain>
    </source>
</reference>
<sequence length="48" mass="5792">MQINLHRKHTIKNYISTKESSRMEILSFDQCGFLLYKIVCFRKAKKDK</sequence>
<organism evidence="1 2">
    <name type="scientific">Campylobacter upsaliensis JV21</name>
    <dbReference type="NCBI Taxonomy" id="888826"/>
    <lineage>
        <taxon>Bacteria</taxon>
        <taxon>Pseudomonadati</taxon>
        <taxon>Campylobacterota</taxon>
        <taxon>Epsilonproteobacteria</taxon>
        <taxon>Campylobacterales</taxon>
        <taxon>Campylobacteraceae</taxon>
        <taxon>Campylobacter</taxon>
    </lineage>
</organism>